<protein>
    <recommendedName>
        <fullName evidence="5">FAS1 domain-containing protein</fullName>
    </recommendedName>
</protein>
<feature type="chain" id="PRO_5004340372" description="FAS1 domain-containing protein" evidence="2">
    <location>
        <begin position="24"/>
        <end position="194"/>
    </location>
</feature>
<dbReference type="EMBL" id="KB870811">
    <property type="protein sequence ID" value="EOA18857.1"/>
    <property type="molecule type" value="Genomic_DNA"/>
</dbReference>
<name>R0FA14_9BRAS</name>
<keyword evidence="1" id="KW-1133">Transmembrane helix</keyword>
<organism evidence="3 4">
    <name type="scientific">Capsella rubella</name>
    <dbReference type="NCBI Taxonomy" id="81985"/>
    <lineage>
        <taxon>Eukaryota</taxon>
        <taxon>Viridiplantae</taxon>
        <taxon>Streptophyta</taxon>
        <taxon>Embryophyta</taxon>
        <taxon>Tracheophyta</taxon>
        <taxon>Spermatophyta</taxon>
        <taxon>Magnoliopsida</taxon>
        <taxon>eudicotyledons</taxon>
        <taxon>Gunneridae</taxon>
        <taxon>Pentapetalae</taxon>
        <taxon>rosids</taxon>
        <taxon>malvids</taxon>
        <taxon>Brassicales</taxon>
        <taxon>Brassicaceae</taxon>
        <taxon>Camelineae</taxon>
        <taxon>Capsella</taxon>
    </lineage>
</organism>
<dbReference type="InterPro" id="IPR052806">
    <property type="entry name" value="Fasciclin-like_AGP"/>
</dbReference>
<keyword evidence="2" id="KW-0732">Signal</keyword>
<gene>
    <name evidence="3" type="ORF">CARUB_v10007478mg</name>
</gene>
<reference evidence="4" key="1">
    <citation type="journal article" date="2013" name="Nat. Genet.">
        <title>The Capsella rubella genome and the genomic consequences of rapid mating system evolution.</title>
        <authorList>
            <person name="Slotte T."/>
            <person name="Hazzouri K.M."/>
            <person name="Agren J.A."/>
            <person name="Koenig D."/>
            <person name="Maumus F."/>
            <person name="Guo Y.L."/>
            <person name="Steige K."/>
            <person name="Platts A.E."/>
            <person name="Escobar J.S."/>
            <person name="Newman L.K."/>
            <person name="Wang W."/>
            <person name="Mandakova T."/>
            <person name="Vello E."/>
            <person name="Smith L.M."/>
            <person name="Henz S.R."/>
            <person name="Steffen J."/>
            <person name="Takuno S."/>
            <person name="Brandvain Y."/>
            <person name="Coop G."/>
            <person name="Andolfatto P."/>
            <person name="Hu T.T."/>
            <person name="Blanchette M."/>
            <person name="Clark R.M."/>
            <person name="Quesneville H."/>
            <person name="Nordborg M."/>
            <person name="Gaut B.S."/>
            <person name="Lysak M.A."/>
            <person name="Jenkins J."/>
            <person name="Grimwood J."/>
            <person name="Chapman J."/>
            <person name="Prochnik S."/>
            <person name="Shu S."/>
            <person name="Rokhsar D."/>
            <person name="Schmutz J."/>
            <person name="Weigel D."/>
            <person name="Wright S.I."/>
        </authorList>
    </citation>
    <scope>NUCLEOTIDE SEQUENCE [LARGE SCALE GENOMIC DNA]</scope>
    <source>
        <strain evidence="4">cv. Monte Gargano</strain>
    </source>
</reference>
<dbReference type="PANTHER" id="PTHR33985:SF5">
    <property type="entry name" value="FASCICLIN-LIKE ARABINOGALACTAN FAMILY PROTEIN"/>
    <property type="match status" value="1"/>
</dbReference>
<proteinExistence type="predicted"/>
<dbReference type="Proteomes" id="UP000029121">
    <property type="component" value="Unassembled WGS sequence"/>
</dbReference>
<evidence type="ECO:0000313" key="3">
    <source>
        <dbReference type="EMBL" id="EOA18857.1"/>
    </source>
</evidence>
<keyword evidence="1" id="KW-0812">Transmembrane</keyword>
<feature type="transmembrane region" description="Helical" evidence="1">
    <location>
        <begin position="166"/>
        <end position="187"/>
    </location>
</feature>
<keyword evidence="4" id="KW-1185">Reference proteome</keyword>
<evidence type="ECO:0000256" key="1">
    <source>
        <dbReference type="SAM" id="Phobius"/>
    </source>
</evidence>
<evidence type="ECO:0000313" key="4">
    <source>
        <dbReference type="Proteomes" id="UP000029121"/>
    </source>
</evidence>
<feature type="signal peptide" evidence="2">
    <location>
        <begin position="1"/>
        <end position="23"/>
    </location>
</feature>
<keyword evidence="1" id="KW-0472">Membrane</keyword>
<evidence type="ECO:0000256" key="2">
    <source>
        <dbReference type="SAM" id="SignalP"/>
    </source>
</evidence>
<accession>R0FA14</accession>
<dbReference type="AlphaFoldDB" id="R0FA14"/>
<dbReference type="PANTHER" id="PTHR33985">
    <property type="entry name" value="OS02G0491300 PROTEIN-RELATED"/>
    <property type="match status" value="1"/>
</dbReference>
<evidence type="ECO:0008006" key="5">
    <source>
        <dbReference type="Google" id="ProtNLM"/>
    </source>
</evidence>
<sequence length="194" mass="21101">MTRNGVHLLLALAAIFLTAGVTARSVEETASDVIDTLAHTPYVDWSAAFISTNSPLRGEVLSSTLFIPRSATRPTTVHDRREAALHVVPEKLDFDALLSKVDGSCLPTLFAGHSIRVLNSSIGFFLDGVKIVEHDLYVDSKMAIHVVESPFIFTPHCGDHGGSLDWKGWAITITALAIMCSALVVWLNRKFISC</sequence>